<feature type="transmembrane region" description="Helical" evidence="11">
    <location>
        <begin position="321"/>
        <end position="344"/>
    </location>
</feature>
<feature type="transmembrane region" description="Helical" evidence="11">
    <location>
        <begin position="96"/>
        <end position="119"/>
    </location>
</feature>
<evidence type="ECO:0000256" key="1">
    <source>
        <dbReference type="ARBA" id="ARBA00004651"/>
    </source>
</evidence>
<evidence type="ECO:0000256" key="2">
    <source>
        <dbReference type="ARBA" id="ARBA00022448"/>
    </source>
</evidence>
<keyword evidence="13" id="KW-1185">Reference proteome</keyword>
<evidence type="ECO:0000256" key="8">
    <source>
        <dbReference type="ARBA" id="ARBA00023136"/>
    </source>
</evidence>
<dbReference type="Proteomes" id="UP000574276">
    <property type="component" value="Unassembled WGS sequence"/>
</dbReference>
<feature type="transmembrane region" description="Helical" evidence="11">
    <location>
        <begin position="209"/>
        <end position="227"/>
    </location>
</feature>
<feature type="transmembrane region" description="Helical" evidence="11">
    <location>
        <begin position="49"/>
        <end position="66"/>
    </location>
</feature>
<evidence type="ECO:0000256" key="9">
    <source>
        <dbReference type="ARBA" id="ARBA00035611"/>
    </source>
</evidence>
<dbReference type="CDD" id="cd06579">
    <property type="entry name" value="TM_PBP1_transp_AraH_like"/>
    <property type="match status" value="1"/>
</dbReference>
<dbReference type="GO" id="GO:0022857">
    <property type="term" value="F:transmembrane transporter activity"/>
    <property type="evidence" value="ECO:0007669"/>
    <property type="project" value="InterPro"/>
</dbReference>
<sequence>MDKRSVLLKGNLRQYVMVIALIVVIIFFQILTGGVLLKPLNISNLISQNAYILVLAIGMLLCILTGGNVDLSVGSVAGFVGAISAIMMLKMNIPVLPTVIVSLLIGFLIGCWQGFWIAYVGVPAFIATLAGMLIFRGLTLVVLQGTSLAPLPDGYTFMASGFIPDFTGAGKLNILSIFLGIIASVLYVLREVNNRRNKKKYGFETSSSQAFIAQIVAIVAVINAFTISLASYKGIPMVLVVVIVLILIYSFITTKTIPGRHIYAYGGNMKAAQLSGVNTKKVMFWVYANMGLLAALAGVIFTGRLNSATPKSGQNFEMDAIAACFIGGASTSGGVGTVVGAMVGGLLMGVLNNGMSIMGISIDWQQAIKGFVLLAAVAFDVYSKSKSK</sequence>
<dbReference type="EMBL" id="JACEGA010000001">
    <property type="protein sequence ID" value="MBB2183938.1"/>
    <property type="molecule type" value="Genomic_DNA"/>
</dbReference>
<feature type="transmembrane region" description="Helical" evidence="11">
    <location>
        <begin position="125"/>
        <end position="151"/>
    </location>
</feature>
<keyword evidence="3" id="KW-1003">Cell membrane</keyword>
<evidence type="ECO:0000256" key="4">
    <source>
        <dbReference type="ARBA" id="ARBA00022519"/>
    </source>
</evidence>
<evidence type="ECO:0000313" key="12">
    <source>
        <dbReference type="EMBL" id="MBB2183938.1"/>
    </source>
</evidence>
<reference evidence="12 13" key="1">
    <citation type="submission" date="2020-07" db="EMBL/GenBank/DDBJ databases">
        <title>Characterization and genome sequencing of isolate MD1, a novel member within the family Lachnospiraceae.</title>
        <authorList>
            <person name="Rettenmaier R."/>
            <person name="Di Bello L."/>
            <person name="Zinser C."/>
            <person name="Scheitz K."/>
            <person name="Liebl W."/>
            <person name="Zverlov V."/>
        </authorList>
    </citation>
    <scope>NUCLEOTIDE SEQUENCE [LARGE SCALE GENOMIC DNA]</scope>
    <source>
        <strain evidence="12 13">MD1</strain>
    </source>
</reference>
<keyword evidence="6 11" id="KW-0812">Transmembrane</keyword>
<proteinExistence type="predicted"/>
<feature type="transmembrane region" description="Helical" evidence="11">
    <location>
        <begin position="15"/>
        <end position="37"/>
    </location>
</feature>
<keyword evidence="4" id="KW-0997">Cell inner membrane</keyword>
<feature type="transmembrane region" description="Helical" evidence="11">
    <location>
        <begin position="282"/>
        <end position="301"/>
    </location>
</feature>
<evidence type="ECO:0000256" key="10">
    <source>
        <dbReference type="ARBA" id="ARBA00035686"/>
    </source>
</evidence>
<keyword evidence="8 11" id="KW-0472">Membrane</keyword>
<accession>A0A839K3I3</accession>
<gene>
    <name evidence="12" type="ORF">H0486_13745</name>
</gene>
<evidence type="ECO:0000313" key="13">
    <source>
        <dbReference type="Proteomes" id="UP000574276"/>
    </source>
</evidence>
<feature type="transmembrane region" description="Helical" evidence="11">
    <location>
        <begin position="234"/>
        <end position="252"/>
    </location>
</feature>
<name>A0A839K3I3_9FIRM</name>
<organism evidence="12 13">
    <name type="scientific">Variimorphobacter saccharofermentans</name>
    <dbReference type="NCBI Taxonomy" id="2755051"/>
    <lineage>
        <taxon>Bacteria</taxon>
        <taxon>Bacillati</taxon>
        <taxon>Bacillota</taxon>
        <taxon>Clostridia</taxon>
        <taxon>Lachnospirales</taxon>
        <taxon>Lachnospiraceae</taxon>
        <taxon>Variimorphobacter</taxon>
    </lineage>
</organism>
<comment type="caution">
    <text evidence="12">The sequence shown here is derived from an EMBL/GenBank/DDBJ whole genome shotgun (WGS) entry which is preliminary data.</text>
</comment>
<dbReference type="InterPro" id="IPR001851">
    <property type="entry name" value="ABC_transp_permease"/>
</dbReference>
<evidence type="ECO:0000256" key="6">
    <source>
        <dbReference type="ARBA" id="ARBA00022692"/>
    </source>
</evidence>
<keyword evidence="7 11" id="KW-1133">Transmembrane helix</keyword>
<dbReference type="NCBIfam" id="NF040906">
    <property type="entry name" value="GguB"/>
    <property type="match status" value="1"/>
</dbReference>
<dbReference type="RefSeq" id="WP_228353549.1">
    <property type="nucleotide sequence ID" value="NZ_JACEGA010000001.1"/>
</dbReference>
<protein>
    <recommendedName>
        <fullName evidence="10">Xylose transport system permease protein XylH</fullName>
    </recommendedName>
</protein>
<keyword evidence="5" id="KW-0762">Sugar transport</keyword>
<dbReference type="AlphaFoldDB" id="A0A839K3I3"/>
<comment type="function">
    <text evidence="9">Part of the binding-protein-dependent transport system for D-xylose. Probably responsible for the translocation of the substrate across the membrane.</text>
</comment>
<dbReference type="PANTHER" id="PTHR32196:SF32">
    <property type="entry name" value="XYLOSE TRANSPORT SYSTEM PERMEASE PROTEIN XYLH"/>
    <property type="match status" value="1"/>
</dbReference>
<comment type="subcellular location">
    <subcellularLocation>
        <location evidence="1">Cell membrane</location>
        <topology evidence="1">Multi-pass membrane protein</topology>
    </subcellularLocation>
</comment>
<evidence type="ECO:0000256" key="11">
    <source>
        <dbReference type="SAM" id="Phobius"/>
    </source>
</evidence>
<dbReference type="Pfam" id="PF02653">
    <property type="entry name" value="BPD_transp_2"/>
    <property type="match status" value="1"/>
</dbReference>
<feature type="transmembrane region" description="Helical" evidence="11">
    <location>
        <begin position="172"/>
        <end position="189"/>
    </location>
</feature>
<evidence type="ECO:0000256" key="3">
    <source>
        <dbReference type="ARBA" id="ARBA00022475"/>
    </source>
</evidence>
<dbReference type="GO" id="GO:0005886">
    <property type="term" value="C:plasma membrane"/>
    <property type="evidence" value="ECO:0007669"/>
    <property type="project" value="UniProtKB-SubCell"/>
</dbReference>
<keyword evidence="2" id="KW-0813">Transport</keyword>
<evidence type="ECO:0000256" key="7">
    <source>
        <dbReference type="ARBA" id="ARBA00022989"/>
    </source>
</evidence>
<evidence type="ECO:0000256" key="5">
    <source>
        <dbReference type="ARBA" id="ARBA00022597"/>
    </source>
</evidence>
<dbReference type="PANTHER" id="PTHR32196">
    <property type="entry name" value="ABC TRANSPORTER PERMEASE PROTEIN YPHD-RELATED-RELATED"/>
    <property type="match status" value="1"/>
</dbReference>